<dbReference type="RefSeq" id="WP_261696876.1">
    <property type="nucleotide sequence ID" value="NZ_CP104694.1"/>
</dbReference>
<evidence type="ECO:0000256" key="1">
    <source>
        <dbReference type="SAM" id="Phobius"/>
    </source>
</evidence>
<keyword evidence="1" id="KW-0472">Membrane</keyword>
<proteinExistence type="predicted"/>
<dbReference type="InterPro" id="IPR025263">
    <property type="entry name" value="YhdP_central"/>
</dbReference>
<protein>
    <submittedName>
        <fullName evidence="3">YhdP family protein</fullName>
    </submittedName>
</protein>
<accession>A0ABY6BJH9</accession>
<organism evidence="3 4">
    <name type="scientific">Tahibacter amnicola</name>
    <dbReference type="NCBI Taxonomy" id="2976241"/>
    <lineage>
        <taxon>Bacteria</taxon>
        <taxon>Pseudomonadati</taxon>
        <taxon>Pseudomonadota</taxon>
        <taxon>Gammaproteobacteria</taxon>
        <taxon>Lysobacterales</taxon>
        <taxon>Rhodanobacteraceae</taxon>
        <taxon>Tahibacter</taxon>
    </lineage>
</organism>
<evidence type="ECO:0000313" key="4">
    <source>
        <dbReference type="Proteomes" id="UP001064632"/>
    </source>
</evidence>
<keyword evidence="4" id="KW-1185">Reference proteome</keyword>
<dbReference type="InterPro" id="IPR011836">
    <property type="entry name" value="YhdP"/>
</dbReference>
<dbReference type="Pfam" id="PF13116">
    <property type="entry name" value="YhdP"/>
    <property type="match status" value="1"/>
</dbReference>
<sequence>MTPWRRRLRRLRLWLTVLSAGAIILAAVVVGLTKLLLPQVSLHRERVAAFLSERVHRPVSLDKVEGFWEGGGPILRLEGVHIAAADPALPPIVIPQAELVLDFTAGLRRNRRWSEFRLNGLDLTLERADGGRWSISGLSGSTAPDSGDNPLMMLGALVVRNSRLRIIDVPAGIDAALRADELRLLNQGSHHRVLGILRRDSRAGAPVELVAEYDESTRKGVVYAGGRAIDLADLAEGLAWRGLRLAEGRGRLQVWASVADDRFATAHVAMDLTDIRAASAASSEPVDPAANADAAAAGKDPAARDVHLASLSGVARWQRVGPGWQLDVAQLKASIAGATPAPSFLSVRQAAPDADMEFNAEQVDLTSIAALVRLSGQGGERLQNWLTRSALRGRVEQASLRLAPDGGSHFAVSGRLAEFGADAVDRIPGIDALNGELLGDEAGIVLTLPPQSTTFRYPRKFREPFAWPHLAGRIAAFPIEDGWRIETDALDIDGQGYALQLRGGVEFVKDGNKPLLDVYAVVLGAEVTAAKQFWPIGDMSRNTVNWLDRGLISGKVTHGRAVIHADLDDWPLRNLAGRFGARAEIDDLVLDYSPNWPRAERVSAVAEFVNQSMRVEATGGTVLGTETTRAVADIPEFKDAVLSLDVEGQGTGAQLLGVVHASPLGKRYADELRGITVGGRGVVKFRLDMPFKPGAPDVLRGTVDLTDSVLTAKKWDIDFSRVNGRLAFTGDGFIAPFDVDYAGKDARFTLAVGKTVSDATNAVEASLEGHLPVSDVFADFEALKPWWPNFPGSSDWRIDVAVPREAAPTRLRARSELRGTAFILPPPLDKAAGDAMPVELSLQLPVEGSPLHMTVGDVFRLEGRLPDATRAFAAAVAVGAGELPAMPQEGVTIAGHTRIVDLSAWTGLGVGAGPSLLRSIDLKADVARLGGRDFENLGLVLAEMPDQVGVSFSGPTLQGTLQIPRSDLVKRGITAQFERLHWPEPKRLPTEGPVPPPDETDPMAGAIPAMVPPLHVWIGDFRLGAANFGETRFESTPIDGGMKIEQFDTRSSDMQMHVRGEWRGDGKSQRTEVDMDLTAENLGRMLGALGFSGLFEGGQTLAHLSAGWDGSPAVFALARLDGRLRITVNAGRVLDVEPGMGRLFGLFSIREIPRRLALDFGDFFQSGMSFNAIKGEFELRGGSAYTQNLSITSPAADIRISGRTGLRDKDYDQQMVVTPHVGGTLPVVGALAGGPAGAAAGLAVQTLFNRAINQVTTARYQVTGSWEKPDITLTAREGGRRRKDDSIKR</sequence>
<feature type="domain" description="YhdP central" evidence="2">
    <location>
        <begin position="10"/>
        <end position="1271"/>
    </location>
</feature>
<dbReference type="NCBIfam" id="TIGR02099">
    <property type="entry name" value="YhdP family protein"/>
    <property type="match status" value="1"/>
</dbReference>
<dbReference type="PANTHER" id="PTHR38690:SF1">
    <property type="entry name" value="PROTEASE"/>
    <property type="match status" value="1"/>
</dbReference>
<dbReference type="PANTHER" id="PTHR38690">
    <property type="entry name" value="PROTEASE-RELATED"/>
    <property type="match status" value="1"/>
</dbReference>
<evidence type="ECO:0000259" key="2">
    <source>
        <dbReference type="Pfam" id="PF13116"/>
    </source>
</evidence>
<gene>
    <name evidence="3" type="ORF">N4264_09940</name>
</gene>
<dbReference type="EMBL" id="CP104694">
    <property type="protein sequence ID" value="UXI69924.1"/>
    <property type="molecule type" value="Genomic_DNA"/>
</dbReference>
<reference evidence="3" key="1">
    <citation type="submission" date="2022-09" db="EMBL/GenBank/DDBJ databases">
        <title>Tahibacter sp. nov., isolated from a fresh water.</title>
        <authorList>
            <person name="Baek J.H."/>
            <person name="Lee J.K."/>
            <person name="Kim J.M."/>
            <person name="Jeon C.O."/>
        </authorList>
    </citation>
    <scope>NUCLEOTIDE SEQUENCE</scope>
    <source>
        <strain evidence="3">W38</strain>
    </source>
</reference>
<feature type="transmembrane region" description="Helical" evidence="1">
    <location>
        <begin position="12"/>
        <end position="37"/>
    </location>
</feature>
<dbReference type="Proteomes" id="UP001064632">
    <property type="component" value="Chromosome"/>
</dbReference>
<evidence type="ECO:0000313" key="3">
    <source>
        <dbReference type="EMBL" id="UXI69924.1"/>
    </source>
</evidence>
<keyword evidence="1" id="KW-1133">Transmembrane helix</keyword>
<name>A0ABY6BJH9_9GAMM</name>
<keyword evidence="1" id="KW-0812">Transmembrane</keyword>